<evidence type="ECO:0000256" key="1">
    <source>
        <dbReference type="SAM" id="MobiDB-lite"/>
    </source>
</evidence>
<gene>
    <name evidence="2" type="ORF">GTP27_13045</name>
</gene>
<keyword evidence="3" id="KW-1185">Reference proteome</keyword>
<evidence type="ECO:0000313" key="2">
    <source>
        <dbReference type="EMBL" id="MYM40250.1"/>
    </source>
</evidence>
<proteinExistence type="predicted"/>
<dbReference type="Gene3D" id="3.90.210.10">
    <property type="entry name" value="Heat-Labile Enterotoxin, subunit A"/>
    <property type="match status" value="1"/>
</dbReference>
<comment type="caution">
    <text evidence="2">The sequence shown here is derived from an EMBL/GenBank/DDBJ whole genome shotgun (WGS) entry which is preliminary data.</text>
</comment>
<evidence type="ECO:0000313" key="3">
    <source>
        <dbReference type="Proteomes" id="UP000478090"/>
    </source>
</evidence>
<accession>A0ABW9VL85</accession>
<feature type="compositionally biased region" description="Basic and acidic residues" evidence="1">
    <location>
        <begin position="120"/>
        <end position="135"/>
    </location>
</feature>
<name>A0ABW9VL85_9BURK</name>
<reference evidence="2 3" key="1">
    <citation type="submission" date="2019-12" db="EMBL/GenBank/DDBJ databases">
        <title>Novel species isolated from a subtropical stream in China.</title>
        <authorList>
            <person name="Lu H."/>
        </authorList>
    </citation>
    <scope>NUCLEOTIDE SEQUENCE [LARGE SCALE GENOMIC DNA]</scope>
    <source>
        <strain evidence="2 3">CY13W</strain>
    </source>
</reference>
<dbReference type="EMBL" id="WWCM01000008">
    <property type="protein sequence ID" value="MYM40250.1"/>
    <property type="molecule type" value="Genomic_DNA"/>
</dbReference>
<protein>
    <submittedName>
        <fullName evidence="2">Uncharacterized protein</fullName>
    </submittedName>
</protein>
<sequence>MHINSSTAPIAKFVQPVNTRSTSIFKQSQQTASSHSRVSPLQAKIPALQPSLPSRAMRVMPTGPEVSGPMPQRRKEQQAVYAIACVAASGSAKPALSLQRGQGDRGEKAIPQAEPYLCSTEEKEKPRSRKYHELSDGESGSDDPQVLYRALREDEDPAKGLRAPYGFDPSISGQAHVAAGSRAKKKSRFVSASRSIKPPAAWQNEGGLVVKFKRPASGKVYDLTRLEDRKKIFASPNGRIANSAKASQEVIFTGTVPPQDIIKVYKVVEESNDQSYQSIRANPYMKAVRTRRKADEEPRRLVLLAQKFNPADVAHGAVLPRKKITVPASHGSKVGRLPLRP</sequence>
<feature type="region of interest" description="Disordered" evidence="1">
    <location>
        <begin position="93"/>
        <end position="144"/>
    </location>
</feature>
<dbReference type="RefSeq" id="WP_161039610.1">
    <property type="nucleotide sequence ID" value="NZ_WWCM01000008.1"/>
</dbReference>
<organism evidence="2 3">
    <name type="scientific">Duganella qianjiadongensis</name>
    <dbReference type="NCBI Taxonomy" id="2692176"/>
    <lineage>
        <taxon>Bacteria</taxon>
        <taxon>Pseudomonadati</taxon>
        <taxon>Pseudomonadota</taxon>
        <taxon>Betaproteobacteria</taxon>
        <taxon>Burkholderiales</taxon>
        <taxon>Oxalobacteraceae</taxon>
        <taxon>Telluria group</taxon>
        <taxon>Duganella</taxon>
    </lineage>
</organism>
<dbReference type="Proteomes" id="UP000478090">
    <property type="component" value="Unassembled WGS sequence"/>
</dbReference>